<dbReference type="EMBL" id="KV407454">
    <property type="protein sequence ID" value="KZF26672.1"/>
    <property type="molecule type" value="Genomic_DNA"/>
</dbReference>
<feature type="region of interest" description="Disordered" evidence="1">
    <location>
        <begin position="1"/>
        <end position="34"/>
    </location>
</feature>
<dbReference type="GeneID" id="28899186"/>
<dbReference type="Pfam" id="PF07000">
    <property type="entry name" value="DUF1308"/>
    <property type="match status" value="1"/>
</dbReference>
<feature type="region of interest" description="Disordered" evidence="1">
    <location>
        <begin position="530"/>
        <end position="578"/>
    </location>
</feature>
<accession>A0A165JV63</accession>
<evidence type="ECO:0000256" key="1">
    <source>
        <dbReference type="SAM" id="MobiDB-lite"/>
    </source>
</evidence>
<dbReference type="PANTHER" id="PTHR13379:SF0">
    <property type="entry name" value="UPF0415 PROTEIN C7ORF25"/>
    <property type="match status" value="1"/>
</dbReference>
<dbReference type="RefSeq" id="XP_018192227.1">
    <property type="nucleotide sequence ID" value="XM_018334049.1"/>
</dbReference>
<reference evidence="3 4" key="1">
    <citation type="journal article" date="2016" name="Fungal Biol.">
        <title>The genome of Xylona heveae provides a window into fungal endophytism.</title>
        <authorList>
            <person name="Gazis R."/>
            <person name="Kuo A."/>
            <person name="Riley R."/>
            <person name="LaButti K."/>
            <person name="Lipzen A."/>
            <person name="Lin J."/>
            <person name="Amirebrahimi M."/>
            <person name="Hesse C.N."/>
            <person name="Spatafora J.W."/>
            <person name="Henrissat B."/>
            <person name="Hainaut M."/>
            <person name="Grigoriev I.V."/>
            <person name="Hibbett D.S."/>
        </authorList>
    </citation>
    <scope>NUCLEOTIDE SEQUENCE [LARGE SCALE GENOMIC DNA]</scope>
    <source>
        <strain evidence="3 4">TC161</strain>
    </source>
</reference>
<keyword evidence="4" id="KW-1185">Reference proteome</keyword>
<dbReference type="OMA" id="VCDTARS"/>
<feature type="compositionally biased region" description="Basic residues" evidence="1">
    <location>
        <begin position="170"/>
        <end position="182"/>
    </location>
</feature>
<feature type="region of interest" description="Disordered" evidence="1">
    <location>
        <begin position="139"/>
        <end position="183"/>
    </location>
</feature>
<proteinExistence type="predicted"/>
<gene>
    <name evidence="3" type="ORF">L228DRAFT_258070</name>
</gene>
<dbReference type="AlphaFoldDB" id="A0A165JV63"/>
<dbReference type="STRING" id="1328760.A0A165JV63"/>
<dbReference type="OrthoDB" id="441890at2759"/>
<feature type="compositionally biased region" description="Polar residues" evidence="1">
    <location>
        <begin position="140"/>
        <end position="158"/>
    </location>
</feature>
<sequence>MAGSVGLENMLVQGDEDSQTHDQAEQSPSGQERSLDELLQQCRQVLREVDDFKTHLASCKKDKTVELRHFRNTISSELKLLEKLTKIDPATAELRSQHAVRSSNVPFYSAVWAAAKRSGSVVAFNKRFYWEEPPRRVPLQQCQPGSGANSPSTSSVDTPLNRAGPAAASSKRRKAHRPKRKSALVDVVARGGEEWIKVSTITSTRIGFEMAKVGWEADSQASSSNSEYSDDDDDDDDISLAKVTARLVRAAKSVRVRYRHPQVVLVLPKIYQHEHPAIDALLDDLRRTGTVVETGDTIPASPALSSSILRSLTIDPIRSFAPTVNVDCTLLLALVSDLSHGDVTPQPWFHTAIKRQIEREKSDTLLPSVLFPAMRGRKLVCVAQAAERMRDIVATIGTPTEKARTRVLLGDVDADAETDIFQLVGNHDNVKDSKHGSASITSSANLTALFQTLSSHSIPADLHLPISVVAQEEVDAAVEKTLPPTISSSLAQDLSDINTAVFMYGWAQGITTLSSNKTVAKHIQVAVEEDLDARDGEREAQDGEGGEGRGQGVVPAGPDIWLCPTARSLVGKEKNRRE</sequence>
<dbReference type="InterPro" id="IPR010733">
    <property type="entry name" value="DUF1308"/>
</dbReference>
<dbReference type="InParanoid" id="A0A165JV63"/>
<dbReference type="Proteomes" id="UP000076632">
    <property type="component" value="Unassembled WGS sequence"/>
</dbReference>
<evidence type="ECO:0000313" key="4">
    <source>
        <dbReference type="Proteomes" id="UP000076632"/>
    </source>
</evidence>
<dbReference type="PANTHER" id="PTHR13379">
    <property type="entry name" value="UNCHARACTERIZED DUF1308"/>
    <property type="match status" value="1"/>
</dbReference>
<name>A0A165JV63_XYLHT</name>
<protein>
    <recommendedName>
        <fullName evidence="2">DUF1308 domain-containing protein</fullName>
    </recommendedName>
</protein>
<organism evidence="3 4">
    <name type="scientific">Xylona heveae (strain CBS 132557 / TC161)</name>
    <dbReference type="NCBI Taxonomy" id="1328760"/>
    <lineage>
        <taxon>Eukaryota</taxon>
        <taxon>Fungi</taxon>
        <taxon>Dikarya</taxon>
        <taxon>Ascomycota</taxon>
        <taxon>Pezizomycotina</taxon>
        <taxon>Xylonomycetes</taxon>
        <taxon>Xylonales</taxon>
        <taxon>Xylonaceae</taxon>
        <taxon>Xylona</taxon>
    </lineage>
</organism>
<feature type="domain" description="DUF1308" evidence="2">
    <location>
        <begin position="324"/>
        <end position="414"/>
    </location>
</feature>
<evidence type="ECO:0000313" key="3">
    <source>
        <dbReference type="EMBL" id="KZF26672.1"/>
    </source>
</evidence>
<evidence type="ECO:0000259" key="2">
    <source>
        <dbReference type="Pfam" id="PF07000"/>
    </source>
</evidence>